<organism evidence="2 3">
    <name type="scientific">Sphaeramia orbicularis</name>
    <name type="common">orbiculate cardinalfish</name>
    <dbReference type="NCBI Taxonomy" id="375764"/>
    <lineage>
        <taxon>Eukaryota</taxon>
        <taxon>Metazoa</taxon>
        <taxon>Chordata</taxon>
        <taxon>Craniata</taxon>
        <taxon>Vertebrata</taxon>
        <taxon>Euteleostomi</taxon>
        <taxon>Actinopterygii</taxon>
        <taxon>Neopterygii</taxon>
        <taxon>Teleostei</taxon>
        <taxon>Neoteleostei</taxon>
        <taxon>Acanthomorphata</taxon>
        <taxon>Gobiaria</taxon>
        <taxon>Kurtiformes</taxon>
        <taxon>Apogonoidei</taxon>
        <taxon>Apogonidae</taxon>
        <taxon>Apogoninae</taxon>
        <taxon>Sphaeramia</taxon>
    </lineage>
</organism>
<accession>A0A672YKE8</accession>
<reference evidence="2" key="2">
    <citation type="submission" date="2025-08" db="UniProtKB">
        <authorList>
            <consortium name="Ensembl"/>
        </authorList>
    </citation>
    <scope>IDENTIFICATION</scope>
</reference>
<evidence type="ECO:0000313" key="2">
    <source>
        <dbReference type="Ensembl" id="ENSSORP00005005090.1"/>
    </source>
</evidence>
<feature type="region of interest" description="Disordered" evidence="1">
    <location>
        <begin position="111"/>
        <end position="191"/>
    </location>
</feature>
<sequence>MESEQQSHSVTEEHVCSVEVRGKTKRGCMVCSRGVSLGVRAYRGFLWVLGIRQQKHKALVHPTVTSPRHSLTGRKRLHPATRLLLYVLPRWLHGALGFPVAHNIGRTLSPEIRASPTKPYGKGSKRKQDDIDEEDDEEDEQTWVDVLNQDLADEDEGPDQDPDYEPSSVSTESEEYCSQNNTQSDIEVQEKGIVIIEDVKTVR</sequence>
<reference evidence="2" key="1">
    <citation type="submission" date="2019-06" db="EMBL/GenBank/DDBJ databases">
        <authorList>
            <consortium name="Wellcome Sanger Institute Data Sharing"/>
        </authorList>
    </citation>
    <scope>NUCLEOTIDE SEQUENCE [LARGE SCALE GENOMIC DNA]</scope>
</reference>
<name>A0A672YKE8_9TELE</name>
<dbReference type="Proteomes" id="UP000472271">
    <property type="component" value="Chromosome 4"/>
</dbReference>
<evidence type="ECO:0000313" key="3">
    <source>
        <dbReference type="Proteomes" id="UP000472271"/>
    </source>
</evidence>
<protein>
    <submittedName>
        <fullName evidence="2">Oogenesis-related gene</fullName>
    </submittedName>
</protein>
<proteinExistence type="predicted"/>
<feature type="compositionally biased region" description="Polar residues" evidence="1">
    <location>
        <begin position="167"/>
        <end position="186"/>
    </location>
</feature>
<dbReference type="Ensembl" id="ENSSORT00005005238.1">
    <property type="protein sequence ID" value="ENSSORP00005005090.1"/>
    <property type="gene ID" value="ENSSORG00005003056.1"/>
</dbReference>
<evidence type="ECO:0000256" key="1">
    <source>
        <dbReference type="SAM" id="MobiDB-lite"/>
    </source>
</evidence>
<reference evidence="2" key="3">
    <citation type="submission" date="2025-09" db="UniProtKB">
        <authorList>
            <consortium name="Ensembl"/>
        </authorList>
    </citation>
    <scope>IDENTIFICATION</scope>
</reference>
<dbReference type="InParanoid" id="A0A672YKE8"/>
<feature type="compositionally biased region" description="Acidic residues" evidence="1">
    <location>
        <begin position="130"/>
        <end position="142"/>
    </location>
</feature>
<feature type="compositionally biased region" description="Acidic residues" evidence="1">
    <location>
        <begin position="151"/>
        <end position="164"/>
    </location>
</feature>
<keyword evidence="3" id="KW-1185">Reference proteome</keyword>
<dbReference type="AlphaFoldDB" id="A0A672YKE8"/>